<dbReference type="GO" id="GO:0003735">
    <property type="term" value="F:structural constituent of ribosome"/>
    <property type="evidence" value="ECO:0007669"/>
    <property type="project" value="InterPro"/>
</dbReference>
<protein>
    <recommendedName>
        <fullName evidence="5 6">Large ribosomal subunit protein uL13</fullName>
    </recommendedName>
</protein>
<comment type="similarity">
    <text evidence="1 6 7">Belongs to the universal ribosomal protein uL13 family.</text>
</comment>
<evidence type="ECO:0000256" key="5">
    <source>
        <dbReference type="ARBA" id="ARBA00035201"/>
    </source>
</evidence>
<comment type="caution">
    <text evidence="9">The sequence shown here is derived from an EMBL/GenBank/DDBJ whole genome shotgun (WGS) entry which is preliminary data.</text>
</comment>
<dbReference type="InterPro" id="IPR023563">
    <property type="entry name" value="Ribosomal_uL13_CS"/>
</dbReference>
<reference evidence="9" key="1">
    <citation type="submission" date="2023-02" db="EMBL/GenBank/DDBJ databases">
        <title>Genome of Flavobacteriaceae gen. nov. sp. strain F89.</title>
        <authorList>
            <person name="Wang Y."/>
        </authorList>
    </citation>
    <scope>NUCLEOTIDE SEQUENCE</scope>
    <source>
        <strain evidence="9">F89</strain>
    </source>
</reference>
<dbReference type="PANTHER" id="PTHR11545:SF2">
    <property type="entry name" value="LARGE RIBOSOMAL SUBUNIT PROTEIN UL13M"/>
    <property type="match status" value="1"/>
</dbReference>
<dbReference type="PROSITE" id="PS00783">
    <property type="entry name" value="RIBOSOMAL_L13"/>
    <property type="match status" value="1"/>
</dbReference>
<dbReference type="GO" id="GO:0006412">
    <property type="term" value="P:translation"/>
    <property type="evidence" value="ECO:0007669"/>
    <property type="project" value="UniProtKB-UniRule"/>
</dbReference>
<evidence type="ECO:0000256" key="6">
    <source>
        <dbReference type="HAMAP-Rule" id="MF_01366"/>
    </source>
</evidence>
<gene>
    <name evidence="6 8 9" type="primary">rplM</name>
    <name evidence="9" type="ORF">K8352_12225</name>
</gene>
<accession>A0AAE3JQ62</accession>
<dbReference type="Proteomes" id="UP001200642">
    <property type="component" value="Unassembled WGS sequence"/>
</dbReference>
<dbReference type="PIRSF" id="PIRSF002181">
    <property type="entry name" value="Ribosomal_L13"/>
    <property type="match status" value="1"/>
</dbReference>
<dbReference type="Pfam" id="PF00572">
    <property type="entry name" value="Ribosomal_L13"/>
    <property type="match status" value="1"/>
</dbReference>
<evidence type="ECO:0000256" key="3">
    <source>
        <dbReference type="ARBA" id="ARBA00022980"/>
    </source>
</evidence>
<evidence type="ECO:0000313" key="10">
    <source>
        <dbReference type="Proteomes" id="UP001200642"/>
    </source>
</evidence>
<dbReference type="RefSeq" id="WP_317902661.1">
    <property type="nucleotide sequence ID" value="NZ_JAIRBC010000017.1"/>
</dbReference>
<dbReference type="SUPFAM" id="SSF52161">
    <property type="entry name" value="Ribosomal protein L13"/>
    <property type="match status" value="1"/>
</dbReference>
<organism evidence="9 10">
    <name type="scientific">Cerina litoralis</name>
    <dbReference type="NCBI Taxonomy" id="2874477"/>
    <lineage>
        <taxon>Bacteria</taxon>
        <taxon>Pseudomonadati</taxon>
        <taxon>Bacteroidota</taxon>
        <taxon>Flavobacteriia</taxon>
        <taxon>Flavobacteriales</taxon>
        <taxon>Flavobacteriaceae</taxon>
        <taxon>Cerina</taxon>
    </lineage>
</organism>
<dbReference type="PANTHER" id="PTHR11545">
    <property type="entry name" value="RIBOSOMAL PROTEIN L13"/>
    <property type="match status" value="1"/>
</dbReference>
<dbReference type="NCBIfam" id="TIGR01066">
    <property type="entry name" value="rplM_bact"/>
    <property type="match status" value="1"/>
</dbReference>
<comment type="function">
    <text evidence="6 8">This protein is one of the early assembly proteins of the 50S ribosomal subunit, although it is not seen to bind rRNA by itself. It is important during the early stages of 50S assembly.</text>
</comment>
<proteinExistence type="inferred from homology"/>
<dbReference type="InterPro" id="IPR005822">
    <property type="entry name" value="Ribosomal_uL13"/>
</dbReference>
<dbReference type="GO" id="GO:0003729">
    <property type="term" value="F:mRNA binding"/>
    <property type="evidence" value="ECO:0007669"/>
    <property type="project" value="UniProtKB-ARBA"/>
</dbReference>
<keyword evidence="3 6" id="KW-0689">Ribosomal protein</keyword>
<evidence type="ECO:0000256" key="4">
    <source>
        <dbReference type="ARBA" id="ARBA00023274"/>
    </source>
</evidence>
<keyword evidence="10" id="KW-1185">Reference proteome</keyword>
<dbReference type="InterPro" id="IPR036899">
    <property type="entry name" value="Ribosomal_uL13_sf"/>
</dbReference>
<dbReference type="AlphaFoldDB" id="A0AAE3JQ62"/>
<dbReference type="CDD" id="cd00392">
    <property type="entry name" value="Ribosomal_L13"/>
    <property type="match status" value="1"/>
</dbReference>
<evidence type="ECO:0000256" key="1">
    <source>
        <dbReference type="ARBA" id="ARBA00006227"/>
    </source>
</evidence>
<evidence type="ECO:0000313" key="9">
    <source>
        <dbReference type="EMBL" id="MCG2461519.1"/>
    </source>
</evidence>
<dbReference type="FunFam" id="3.90.1180.10:FF:000001">
    <property type="entry name" value="50S ribosomal protein L13"/>
    <property type="match status" value="1"/>
</dbReference>
<comment type="subunit">
    <text evidence="2 6">Part of the 50S ribosomal subunit.</text>
</comment>
<evidence type="ECO:0000256" key="8">
    <source>
        <dbReference type="RuleBase" id="RU003878"/>
    </source>
</evidence>
<dbReference type="EMBL" id="JAIRBC010000017">
    <property type="protein sequence ID" value="MCG2461519.1"/>
    <property type="molecule type" value="Genomic_DNA"/>
</dbReference>
<dbReference type="InterPro" id="IPR005823">
    <property type="entry name" value="Ribosomal_uL13_bac-type"/>
</dbReference>
<dbReference type="HAMAP" id="MF_01366">
    <property type="entry name" value="Ribosomal_uL13"/>
    <property type="match status" value="1"/>
</dbReference>
<evidence type="ECO:0000256" key="2">
    <source>
        <dbReference type="ARBA" id="ARBA00011838"/>
    </source>
</evidence>
<dbReference type="Gene3D" id="3.90.1180.10">
    <property type="entry name" value="Ribosomal protein L13"/>
    <property type="match status" value="1"/>
</dbReference>
<dbReference type="GO" id="GO:0022625">
    <property type="term" value="C:cytosolic large ribosomal subunit"/>
    <property type="evidence" value="ECO:0007669"/>
    <property type="project" value="TreeGrafter"/>
</dbReference>
<sequence>MDTLSYKTISANKATVDKQWLLVDAEGEILGRLASKVAKMLRGKNKPNFTPHVDCGDNVIVINAEKINLTGNKWESKSYSHYTGYPGGQRTQTAKSILAKHPERIIEKSIKGMLPKNKLGAEIFRNLKVYVGPDHNQDAQKPKVINLNEFK</sequence>
<keyword evidence="4 6" id="KW-0687">Ribonucleoprotein</keyword>
<evidence type="ECO:0000256" key="7">
    <source>
        <dbReference type="RuleBase" id="RU003877"/>
    </source>
</evidence>
<dbReference type="GO" id="GO:0017148">
    <property type="term" value="P:negative regulation of translation"/>
    <property type="evidence" value="ECO:0007669"/>
    <property type="project" value="TreeGrafter"/>
</dbReference>
<name>A0AAE3JQ62_9FLAO</name>